<organism evidence="1 2">
    <name type="scientific">Pectobacterium phage phiTE</name>
    <dbReference type="NCBI Taxonomy" id="1116482"/>
    <lineage>
        <taxon>Viruses</taxon>
        <taxon>Duplodnaviria</taxon>
        <taxon>Heunggongvirae</taxon>
        <taxon>Uroviricota</taxon>
        <taxon>Caudoviricetes</taxon>
        <taxon>Vequintavirinae</taxon>
        <taxon>Certrevirus</taxon>
        <taxon>Certrevirus phiTE</taxon>
    </lineage>
</organism>
<dbReference type="RefSeq" id="YP_007392474.1">
    <property type="nucleotide sequence ID" value="NC_020201.1"/>
</dbReference>
<gene>
    <name evidence="1" type="ORF">phiTE_012</name>
</gene>
<keyword evidence="2" id="KW-1185">Reference proteome</keyword>
<dbReference type="OrthoDB" id="35586at10239"/>
<sequence length="70" mass="7836">MSDLVGRKVKVVKDTSEESPLADNGWKIGDVGIIQMVLTEHPEYNIIVQRGDDRHDTLGFSIEELELLNA</sequence>
<dbReference type="EMBL" id="JQ015307">
    <property type="protein sequence ID" value="AEZ66178.1"/>
    <property type="molecule type" value="Genomic_DNA"/>
</dbReference>
<evidence type="ECO:0000313" key="1">
    <source>
        <dbReference type="EMBL" id="AEZ66178.1"/>
    </source>
</evidence>
<evidence type="ECO:0008006" key="3">
    <source>
        <dbReference type="Google" id="ProtNLM"/>
    </source>
</evidence>
<proteinExistence type="predicted"/>
<dbReference type="Proteomes" id="UP000010999">
    <property type="component" value="Segment"/>
</dbReference>
<accession>K9L457</accession>
<dbReference type="KEGG" id="vg:14515207"/>
<dbReference type="GeneID" id="14515207"/>
<evidence type="ECO:0000313" key="2">
    <source>
        <dbReference type="Proteomes" id="UP000010999"/>
    </source>
</evidence>
<reference evidence="1 2" key="2">
    <citation type="journal article" date="2012" name="PLoS Genet.">
        <title>Viral evasion of a bacterial suicide system by RNA-based molecular mimicry enables infectious altruism.</title>
        <authorList>
            <person name="Blower T.R."/>
            <person name="Evans T.J."/>
            <person name="Przybilski R."/>
            <person name="Fineran P.C."/>
            <person name="Salmond G.P."/>
        </authorList>
    </citation>
    <scope>NUCLEOTIDE SEQUENCE [LARGE SCALE GENOMIC DNA]</scope>
</reference>
<protein>
    <recommendedName>
        <fullName evidence="3">DUF4926 domain-containing protein</fullName>
    </recommendedName>
</protein>
<name>K9L457_9CAUD</name>
<reference evidence="2" key="1">
    <citation type="submission" date="2011-11" db="EMBL/GenBank/DDBJ databases">
        <title>Escape from toxin-antitoxin mediated abortive infection can occur by recombination within a generalized transducing phage of Pectobacterium atrosepticum.</title>
        <authorList>
            <person name="Blower T.R."/>
            <person name="Evans T.J."/>
            <person name="Przybilski R."/>
            <person name="Fineran P.C."/>
            <person name="Salmond G.P.C."/>
        </authorList>
    </citation>
    <scope>NUCLEOTIDE SEQUENCE [LARGE SCALE GENOMIC DNA]</scope>
</reference>